<reference evidence="1 2" key="1">
    <citation type="journal article" date="2022" name="Allergy">
        <title>Genome assembly and annotation of Periplaneta americana reveal a comprehensive cockroach allergen profile.</title>
        <authorList>
            <person name="Wang L."/>
            <person name="Xiong Q."/>
            <person name="Saelim N."/>
            <person name="Wang L."/>
            <person name="Nong W."/>
            <person name="Wan A.T."/>
            <person name="Shi M."/>
            <person name="Liu X."/>
            <person name="Cao Q."/>
            <person name="Hui J.H.L."/>
            <person name="Sookrung N."/>
            <person name="Leung T.F."/>
            <person name="Tungtrongchitr A."/>
            <person name="Tsui S.K.W."/>
        </authorList>
    </citation>
    <scope>NUCLEOTIDE SEQUENCE [LARGE SCALE GENOMIC DNA]</scope>
    <source>
        <strain evidence="1">PWHHKU_190912</strain>
    </source>
</reference>
<organism evidence="1 2">
    <name type="scientific">Periplaneta americana</name>
    <name type="common">American cockroach</name>
    <name type="synonym">Blatta americana</name>
    <dbReference type="NCBI Taxonomy" id="6978"/>
    <lineage>
        <taxon>Eukaryota</taxon>
        <taxon>Metazoa</taxon>
        <taxon>Ecdysozoa</taxon>
        <taxon>Arthropoda</taxon>
        <taxon>Hexapoda</taxon>
        <taxon>Insecta</taxon>
        <taxon>Pterygota</taxon>
        <taxon>Neoptera</taxon>
        <taxon>Polyneoptera</taxon>
        <taxon>Dictyoptera</taxon>
        <taxon>Blattodea</taxon>
        <taxon>Blattoidea</taxon>
        <taxon>Blattidae</taxon>
        <taxon>Blattinae</taxon>
        <taxon>Periplaneta</taxon>
    </lineage>
</organism>
<proteinExistence type="predicted"/>
<dbReference type="Proteomes" id="UP001148838">
    <property type="component" value="Unassembled WGS sequence"/>
</dbReference>
<protein>
    <submittedName>
        <fullName evidence="1">Uncharacterized protein</fullName>
    </submittedName>
</protein>
<dbReference type="EMBL" id="JAJSOF020000013">
    <property type="protein sequence ID" value="KAJ4443003.1"/>
    <property type="molecule type" value="Genomic_DNA"/>
</dbReference>
<keyword evidence="2" id="KW-1185">Reference proteome</keyword>
<accession>A0ABQ8T9S2</accession>
<evidence type="ECO:0000313" key="1">
    <source>
        <dbReference type="EMBL" id="KAJ4443003.1"/>
    </source>
</evidence>
<comment type="caution">
    <text evidence="1">The sequence shown here is derived from an EMBL/GenBank/DDBJ whole genome shotgun (WGS) entry which is preliminary data.</text>
</comment>
<sequence length="193" mass="21974">MQTSVISEWTDDSIDKGKAVCDNEQPDGWNQANPFIDLDDKKFLMRFQLPKFVVEEVEQRLGPQLQPQTKRNHALNPVFMILLTHTEKDMQEAGVKKNVPNILGGASMHQNKKKMSNKHGSYNTYFLRSEHFFIGGAQCDVHSWQCIPLPFGIGNHALFEIDLVVLDNQTFRGFRFEERAGQGVGPPQSTQRS</sequence>
<name>A0ABQ8T9S2_PERAM</name>
<gene>
    <name evidence="1" type="ORF">ANN_04652</name>
</gene>
<evidence type="ECO:0000313" key="2">
    <source>
        <dbReference type="Proteomes" id="UP001148838"/>
    </source>
</evidence>